<evidence type="ECO:0000256" key="1">
    <source>
        <dbReference type="ARBA" id="ARBA00000085"/>
    </source>
</evidence>
<dbReference type="FunFam" id="3.30.565.10:FF:000006">
    <property type="entry name" value="Sensor histidine kinase WalK"/>
    <property type="match status" value="1"/>
</dbReference>
<dbReference type="Pfam" id="PF00672">
    <property type="entry name" value="HAMP"/>
    <property type="match status" value="1"/>
</dbReference>
<dbReference type="InterPro" id="IPR036097">
    <property type="entry name" value="HisK_dim/P_sf"/>
</dbReference>
<evidence type="ECO:0000256" key="15">
    <source>
        <dbReference type="ARBA" id="ARBA00037219"/>
    </source>
</evidence>
<dbReference type="OrthoDB" id="9813151at2"/>
<evidence type="ECO:0000256" key="17">
    <source>
        <dbReference type="SAM" id="MobiDB-lite"/>
    </source>
</evidence>
<evidence type="ECO:0000256" key="5">
    <source>
        <dbReference type="ARBA" id="ARBA00022553"/>
    </source>
</evidence>
<evidence type="ECO:0000256" key="11">
    <source>
        <dbReference type="ARBA" id="ARBA00022989"/>
    </source>
</evidence>
<name>A0A6B8RPR8_9BACL</name>
<dbReference type="Proteomes" id="UP000426246">
    <property type="component" value="Chromosome"/>
</dbReference>
<dbReference type="RefSeq" id="WP_155702478.1">
    <property type="nucleotide sequence ID" value="NZ_CP034235.1"/>
</dbReference>
<evidence type="ECO:0000256" key="18">
    <source>
        <dbReference type="SAM" id="Phobius"/>
    </source>
</evidence>
<feature type="compositionally biased region" description="Basic and acidic residues" evidence="17">
    <location>
        <begin position="13"/>
        <end position="24"/>
    </location>
</feature>
<dbReference type="GO" id="GO:0000155">
    <property type="term" value="F:phosphorelay sensor kinase activity"/>
    <property type="evidence" value="ECO:0007669"/>
    <property type="project" value="InterPro"/>
</dbReference>
<evidence type="ECO:0000256" key="7">
    <source>
        <dbReference type="ARBA" id="ARBA00022692"/>
    </source>
</evidence>
<dbReference type="PRINTS" id="PR00344">
    <property type="entry name" value="BCTRLSENSOR"/>
</dbReference>
<dbReference type="GO" id="GO:0005886">
    <property type="term" value="C:plasma membrane"/>
    <property type="evidence" value="ECO:0007669"/>
    <property type="project" value="UniProtKB-SubCell"/>
</dbReference>
<keyword evidence="7 18" id="KW-0812">Transmembrane</keyword>
<protein>
    <recommendedName>
        <fullName evidence="16">Heme sensor protein HssS</fullName>
        <ecNumber evidence="3">2.7.13.3</ecNumber>
    </recommendedName>
</protein>
<evidence type="ECO:0000256" key="4">
    <source>
        <dbReference type="ARBA" id="ARBA00022475"/>
    </source>
</evidence>
<evidence type="ECO:0000256" key="3">
    <source>
        <dbReference type="ARBA" id="ARBA00012438"/>
    </source>
</evidence>
<accession>A0A6B8RPR8</accession>
<evidence type="ECO:0000256" key="14">
    <source>
        <dbReference type="ARBA" id="ARBA00023136"/>
    </source>
</evidence>
<feature type="domain" description="HAMP" evidence="20">
    <location>
        <begin position="120"/>
        <end position="167"/>
    </location>
</feature>
<keyword evidence="12" id="KW-0902">Two-component regulatory system</keyword>
<dbReference type="Gene3D" id="6.10.340.10">
    <property type="match status" value="1"/>
</dbReference>
<evidence type="ECO:0000259" key="19">
    <source>
        <dbReference type="PROSITE" id="PS50109"/>
    </source>
</evidence>
<evidence type="ECO:0000313" key="21">
    <source>
        <dbReference type="EMBL" id="QGQ97376.1"/>
    </source>
</evidence>
<dbReference type="PANTHER" id="PTHR45528:SF11">
    <property type="entry name" value="HISTIDINE KINASE"/>
    <property type="match status" value="1"/>
</dbReference>
<dbReference type="KEGG" id="ppsc:EHS13_22065"/>
<evidence type="ECO:0000256" key="16">
    <source>
        <dbReference type="ARBA" id="ARBA00040841"/>
    </source>
</evidence>
<feature type="domain" description="Histidine kinase" evidence="19">
    <location>
        <begin position="175"/>
        <end position="390"/>
    </location>
</feature>
<keyword evidence="22" id="KW-1185">Reference proteome</keyword>
<dbReference type="InterPro" id="IPR050398">
    <property type="entry name" value="HssS/ArlS-like"/>
</dbReference>
<dbReference type="SUPFAM" id="SSF47384">
    <property type="entry name" value="Homodimeric domain of signal transducing histidine kinase"/>
    <property type="match status" value="1"/>
</dbReference>
<dbReference type="PROSITE" id="PS50885">
    <property type="entry name" value="HAMP"/>
    <property type="match status" value="1"/>
</dbReference>
<dbReference type="CDD" id="cd06225">
    <property type="entry name" value="HAMP"/>
    <property type="match status" value="1"/>
</dbReference>
<feature type="region of interest" description="Disordered" evidence="17">
    <location>
        <begin position="1"/>
        <end position="31"/>
    </location>
</feature>
<keyword evidence="10" id="KW-0067">ATP-binding</keyword>
<evidence type="ECO:0000256" key="13">
    <source>
        <dbReference type="ARBA" id="ARBA00023026"/>
    </source>
</evidence>
<feature type="transmembrane region" description="Helical" evidence="18">
    <location>
        <begin position="48"/>
        <end position="71"/>
    </location>
</feature>
<gene>
    <name evidence="21" type="ORF">EHS13_22065</name>
</gene>
<keyword evidence="14 18" id="KW-0472">Membrane</keyword>
<dbReference type="InterPro" id="IPR003594">
    <property type="entry name" value="HATPase_dom"/>
</dbReference>
<feature type="transmembrane region" description="Helical" evidence="18">
    <location>
        <begin position="91"/>
        <end position="111"/>
    </location>
</feature>
<keyword evidence="13" id="KW-0843">Virulence</keyword>
<evidence type="ECO:0000256" key="10">
    <source>
        <dbReference type="ARBA" id="ARBA00022840"/>
    </source>
</evidence>
<dbReference type="InterPro" id="IPR004358">
    <property type="entry name" value="Sig_transdc_His_kin-like_C"/>
</dbReference>
<keyword evidence="6" id="KW-0808">Transferase</keyword>
<dbReference type="PANTHER" id="PTHR45528">
    <property type="entry name" value="SENSOR HISTIDINE KINASE CPXA"/>
    <property type="match status" value="1"/>
</dbReference>
<dbReference type="InterPro" id="IPR005467">
    <property type="entry name" value="His_kinase_dom"/>
</dbReference>
<organism evidence="21 22">
    <name type="scientific">Paenibacillus psychroresistens</name>
    <dbReference type="NCBI Taxonomy" id="1778678"/>
    <lineage>
        <taxon>Bacteria</taxon>
        <taxon>Bacillati</taxon>
        <taxon>Bacillota</taxon>
        <taxon>Bacilli</taxon>
        <taxon>Bacillales</taxon>
        <taxon>Paenibacillaceae</taxon>
        <taxon>Paenibacillus</taxon>
    </lineage>
</organism>
<proteinExistence type="predicted"/>
<evidence type="ECO:0000259" key="20">
    <source>
        <dbReference type="PROSITE" id="PS50885"/>
    </source>
</evidence>
<evidence type="ECO:0000256" key="2">
    <source>
        <dbReference type="ARBA" id="ARBA00004651"/>
    </source>
</evidence>
<dbReference type="Gene3D" id="1.10.287.130">
    <property type="match status" value="1"/>
</dbReference>
<dbReference type="Pfam" id="PF02518">
    <property type="entry name" value="HATPase_c"/>
    <property type="match status" value="1"/>
</dbReference>
<dbReference type="SMART" id="SM00387">
    <property type="entry name" value="HATPase_c"/>
    <property type="match status" value="1"/>
</dbReference>
<keyword evidence="8" id="KW-0547">Nucleotide-binding</keyword>
<dbReference type="Pfam" id="PF00512">
    <property type="entry name" value="HisKA"/>
    <property type="match status" value="1"/>
</dbReference>
<dbReference type="InterPro" id="IPR003660">
    <property type="entry name" value="HAMP_dom"/>
</dbReference>
<keyword evidence="11 18" id="KW-1133">Transmembrane helix</keyword>
<dbReference type="FunFam" id="1.10.287.130:FF:000001">
    <property type="entry name" value="Two-component sensor histidine kinase"/>
    <property type="match status" value="1"/>
</dbReference>
<dbReference type="AlphaFoldDB" id="A0A6B8RPR8"/>
<evidence type="ECO:0000313" key="22">
    <source>
        <dbReference type="Proteomes" id="UP000426246"/>
    </source>
</evidence>
<keyword evidence="5" id="KW-0597">Phosphoprotein</keyword>
<evidence type="ECO:0000256" key="9">
    <source>
        <dbReference type="ARBA" id="ARBA00022777"/>
    </source>
</evidence>
<dbReference type="SMART" id="SM00388">
    <property type="entry name" value="HisKA"/>
    <property type="match status" value="1"/>
</dbReference>
<comment type="catalytic activity">
    <reaction evidence="1">
        <text>ATP + protein L-histidine = ADP + protein N-phospho-L-histidine.</text>
        <dbReference type="EC" id="2.7.13.3"/>
    </reaction>
</comment>
<sequence>MNDERTKKRHEQRLRQEQKRERRQNYSRGKLHGDNQELAKTKLTKWHIIRGILGIIAVFSYILICWTLAYYLTPHLYDWLNKHPHPFAKQLINSVLGFFLFGLTITIIGSLTAPKRMAGLKVIIDGIRQIAKGNFAVQLPVNHRGDPFTEIVTSINNMALELSQMEQMRQEFISNVSHEIQSPLTSISGFAKVLQNSELDHLERVHYLSIIEAESLRLAKLSENLLKLTSLESEHHPFEIKRYRLDKQLRNLILACEPLWVDKGIEMDIDLEDIHIHADEDLMSQVWVNLIHNSIKFTPQNGAIQISAHKQLNDVIIKIKDTGLGIAEEDLAFIFDRFYKADKSRNRSTTGSGLGLSIVKKIINMHQGTIQAESHLGEWTEMTLKLPLEQ</sequence>
<dbReference type="EC" id="2.7.13.3" evidence="3"/>
<dbReference type="InterPro" id="IPR003661">
    <property type="entry name" value="HisK_dim/P_dom"/>
</dbReference>
<comment type="function">
    <text evidence="15">Member of the two-component regulatory system HssS/HssR involved in intracellular heme homeostasis and tempering of staphylococcal virulence. HssS functions as a heme sensor histidine kinase which is autophosphorylated at a histidine residue and transfers its phosphate group to an aspartate residue of HssR. HssR/HssS activates the expression of hrtAB, an efflux pump, in response to extracellular heme, hemin, hemoglobin or blood.</text>
</comment>
<dbReference type="EMBL" id="CP034235">
    <property type="protein sequence ID" value="QGQ97376.1"/>
    <property type="molecule type" value="Genomic_DNA"/>
</dbReference>
<dbReference type="PROSITE" id="PS50109">
    <property type="entry name" value="HIS_KIN"/>
    <property type="match status" value="1"/>
</dbReference>
<dbReference type="Gene3D" id="3.30.565.10">
    <property type="entry name" value="Histidine kinase-like ATPase, C-terminal domain"/>
    <property type="match status" value="1"/>
</dbReference>
<dbReference type="SUPFAM" id="SSF55874">
    <property type="entry name" value="ATPase domain of HSP90 chaperone/DNA topoisomerase II/histidine kinase"/>
    <property type="match status" value="1"/>
</dbReference>
<evidence type="ECO:0000256" key="6">
    <source>
        <dbReference type="ARBA" id="ARBA00022679"/>
    </source>
</evidence>
<evidence type="ECO:0000256" key="8">
    <source>
        <dbReference type="ARBA" id="ARBA00022741"/>
    </source>
</evidence>
<dbReference type="InterPro" id="IPR036890">
    <property type="entry name" value="HATPase_C_sf"/>
</dbReference>
<keyword evidence="9 21" id="KW-0418">Kinase</keyword>
<dbReference type="CDD" id="cd00082">
    <property type="entry name" value="HisKA"/>
    <property type="match status" value="1"/>
</dbReference>
<comment type="subcellular location">
    <subcellularLocation>
        <location evidence="2">Cell membrane</location>
        <topology evidence="2">Multi-pass membrane protein</topology>
    </subcellularLocation>
</comment>
<dbReference type="GO" id="GO:0005524">
    <property type="term" value="F:ATP binding"/>
    <property type="evidence" value="ECO:0007669"/>
    <property type="project" value="UniProtKB-KW"/>
</dbReference>
<reference evidence="22" key="1">
    <citation type="submission" date="2018-11" db="EMBL/GenBank/DDBJ databases">
        <title>Complete genome sequence of Paenibacillus sp. ML311-T8.</title>
        <authorList>
            <person name="Nam Y.-D."/>
            <person name="Kang J."/>
            <person name="Chung W.-H."/>
            <person name="Park Y.S."/>
        </authorList>
    </citation>
    <scope>NUCLEOTIDE SEQUENCE [LARGE SCALE GENOMIC DNA]</scope>
    <source>
        <strain evidence="22">ML311-T8</strain>
    </source>
</reference>
<evidence type="ECO:0000256" key="12">
    <source>
        <dbReference type="ARBA" id="ARBA00023012"/>
    </source>
</evidence>
<keyword evidence="4" id="KW-1003">Cell membrane</keyword>